<dbReference type="AlphaFoldDB" id="I7JPW6"/>
<proteinExistence type="predicted"/>
<reference evidence="4" key="1">
    <citation type="journal article" date="2012" name="Antimicrob. Agents Chemother.">
        <title>New MLSB Resistance Gene erm(43) in Staphylococcus lentus.</title>
        <authorList>
            <person name="Schwendener S."/>
            <person name="Perreten V."/>
        </authorList>
    </citation>
    <scope>NUCLEOTIDE SEQUENCE</scope>
    <source>
        <strain evidence="3">M155</strain>
        <strain evidence="4">SD952</strain>
    </source>
</reference>
<dbReference type="EMBL" id="KR778889">
    <property type="protein sequence ID" value="ALK01334.1"/>
    <property type="molecule type" value="Genomic_DNA"/>
</dbReference>
<dbReference type="EMBL" id="KR778888">
    <property type="protein sequence ID" value="ALK01333.1"/>
    <property type="molecule type" value="Genomic_DNA"/>
</dbReference>
<reference evidence="1" key="2">
    <citation type="submission" date="2015-05" db="EMBL/GenBank/DDBJ databases">
        <title>Constitutive expression of erm(43) in Staphylococcus lentus: Insights into molecular mechanisms of erm-gene-expression.</title>
        <authorList>
            <person name="Hess S."/>
            <person name="Popella P."/>
            <person name="Goetz F."/>
            <person name="Winter J."/>
            <person name="Gallert C."/>
        </authorList>
    </citation>
    <scope>NUCLEOTIDE SEQUENCE</scope>
    <source>
        <strain evidence="1">N6W-6</strain>
        <strain evidence="2">SH-1</strain>
    </source>
</reference>
<dbReference type="EMBL" id="HE775264">
    <property type="protein sequence ID" value="CCG55256.1"/>
    <property type="molecule type" value="Genomic_DNA"/>
</dbReference>
<evidence type="ECO:0000313" key="1">
    <source>
        <dbReference type="EMBL" id="ALK01333.1"/>
    </source>
</evidence>
<organism evidence="4">
    <name type="scientific">Mammaliicoccus lentus</name>
    <name type="common">Staphylococcus lentus</name>
    <dbReference type="NCBI Taxonomy" id="42858"/>
    <lineage>
        <taxon>Bacteria</taxon>
        <taxon>Bacillati</taxon>
        <taxon>Bacillota</taxon>
        <taxon>Bacilli</taxon>
        <taxon>Bacillales</taxon>
        <taxon>Staphylococcaceae</taxon>
        <taxon>Mammaliicoccus</taxon>
    </lineage>
</organism>
<evidence type="ECO:0000313" key="2">
    <source>
        <dbReference type="EMBL" id="ALK01334.1"/>
    </source>
</evidence>
<sequence>MCTSIAVVDKFLFIRNK</sequence>
<gene>
    <name evidence="4" type="primary">lp1</name>
</gene>
<protein>
    <submittedName>
        <fullName evidence="1 4">Leader peptide 1</fullName>
    </submittedName>
</protein>
<evidence type="ECO:0000313" key="3">
    <source>
        <dbReference type="EMBL" id="CCG55256.1"/>
    </source>
</evidence>
<name>I7JPW6_MAMLE</name>
<evidence type="ECO:0000313" key="4">
    <source>
        <dbReference type="EMBL" id="CCG55262.1"/>
    </source>
</evidence>
<dbReference type="EMBL" id="HE650138">
    <property type="protein sequence ID" value="CCG55262.1"/>
    <property type="molecule type" value="Genomic_DNA"/>
</dbReference>
<accession>I7JPW6</accession>